<organism evidence="1 2">
    <name type="scientific">Microbacterium schleiferi</name>
    <dbReference type="NCBI Taxonomy" id="69362"/>
    <lineage>
        <taxon>Bacteria</taxon>
        <taxon>Bacillati</taxon>
        <taxon>Actinomycetota</taxon>
        <taxon>Actinomycetes</taxon>
        <taxon>Micrococcales</taxon>
        <taxon>Microbacteriaceae</taxon>
        <taxon>Microbacterium</taxon>
    </lineage>
</organism>
<protein>
    <submittedName>
        <fullName evidence="1">Uncharacterized protein</fullName>
    </submittedName>
</protein>
<dbReference type="RefSeq" id="WP_331791259.1">
    <property type="nucleotide sequence ID" value="NZ_BAAAUO010000002.1"/>
</dbReference>
<name>A0ABU7V530_9MICO</name>
<sequence>MTGASPAPQAAAQPFTMLGGGGVVCEGDSCIIPGSVADDASTS</sequence>
<gene>
    <name evidence="1" type="ORF">V2V91_06530</name>
</gene>
<accession>A0ABU7V530</accession>
<keyword evidence="2" id="KW-1185">Reference proteome</keyword>
<comment type="caution">
    <text evidence="1">The sequence shown here is derived from an EMBL/GenBank/DDBJ whole genome shotgun (WGS) entry which is preliminary data.</text>
</comment>
<evidence type="ECO:0000313" key="2">
    <source>
        <dbReference type="Proteomes" id="UP001351900"/>
    </source>
</evidence>
<dbReference type="EMBL" id="JAZHOV010000003">
    <property type="protein sequence ID" value="MEF2254796.1"/>
    <property type="molecule type" value="Genomic_DNA"/>
</dbReference>
<dbReference type="Proteomes" id="UP001351900">
    <property type="component" value="Unassembled WGS sequence"/>
</dbReference>
<proteinExistence type="predicted"/>
<reference evidence="1 2" key="1">
    <citation type="submission" date="2024-01" db="EMBL/GenBank/DDBJ databases">
        <title>the genome sequence of strain Microbacterium schleiferi NBRC 15075.</title>
        <authorList>
            <person name="Ding Y."/>
            <person name="Zhang G."/>
        </authorList>
    </citation>
    <scope>NUCLEOTIDE SEQUENCE [LARGE SCALE GENOMIC DNA]</scope>
    <source>
        <strain evidence="1 2">NBRC 15075</strain>
    </source>
</reference>
<evidence type="ECO:0000313" key="1">
    <source>
        <dbReference type="EMBL" id="MEF2254796.1"/>
    </source>
</evidence>